<dbReference type="Proteomes" id="UP001303373">
    <property type="component" value="Chromosome 14"/>
</dbReference>
<dbReference type="Pfam" id="PF14856">
    <property type="entry name" value="Hce2"/>
    <property type="match status" value="1"/>
</dbReference>
<evidence type="ECO:0000259" key="2">
    <source>
        <dbReference type="Pfam" id="PF14856"/>
    </source>
</evidence>
<feature type="domain" description="Ecp2 effector protein-like" evidence="2">
    <location>
        <begin position="142"/>
        <end position="239"/>
    </location>
</feature>
<protein>
    <recommendedName>
        <fullName evidence="2">Ecp2 effector protein-like domain-containing protein</fullName>
    </recommendedName>
</protein>
<name>A0AAQ3MC37_9PEZI</name>
<evidence type="ECO:0000313" key="3">
    <source>
        <dbReference type="EMBL" id="WPH05030.1"/>
    </source>
</evidence>
<keyword evidence="1" id="KW-0732">Signal</keyword>
<dbReference type="EMBL" id="CP138593">
    <property type="protein sequence ID" value="WPH05030.1"/>
    <property type="molecule type" value="Genomic_DNA"/>
</dbReference>
<sequence>MELENLKVLLALAVFFAPVQSQIIDRGKAVSAPEPSKLDFNPGYAALKGPDNNLKIPPSLTRLLNVPRTAAAVVAPGPTTPPAKQTDEWVIPSMAVLSPTPGQTSIWPYYPQETPGEYYEVGDDFENPDKFDWNQMKIDGACKHDNIWLTNVTTPDAPLVEDCFNIMAKFASKGGIHGMGCYKVHKYRHRTCQLNIWCRDRDGMRHAVIADVDYVHLLDNTIRYSRTANRIGGEGAFMCRDETGTKAIVEWSIWRFKIKHPGGKKKPKNKIGRDVQDVEEMDSFWDQDDSDVIIID</sequence>
<proteinExistence type="predicted"/>
<accession>A0AAQ3MC37</accession>
<gene>
    <name evidence="3" type="ORF">R9X50_00792800</name>
</gene>
<feature type="chain" id="PRO_5042859442" description="Ecp2 effector protein-like domain-containing protein" evidence="1">
    <location>
        <begin position="22"/>
        <end position="296"/>
    </location>
</feature>
<reference evidence="3 4" key="1">
    <citation type="submission" date="2023-11" db="EMBL/GenBank/DDBJ databases">
        <title>An acidophilic fungus is an integral part of prey digestion in a carnivorous sundew plant.</title>
        <authorList>
            <person name="Tsai I.J."/>
        </authorList>
    </citation>
    <scope>NUCLEOTIDE SEQUENCE [LARGE SCALE GENOMIC DNA]</scope>
    <source>
        <strain evidence="3">169a</strain>
    </source>
</reference>
<feature type="signal peptide" evidence="1">
    <location>
        <begin position="1"/>
        <end position="21"/>
    </location>
</feature>
<evidence type="ECO:0000313" key="4">
    <source>
        <dbReference type="Proteomes" id="UP001303373"/>
    </source>
</evidence>
<evidence type="ECO:0000256" key="1">
    <source>
        <dbReference type="SAM" id="SignalP"/>
    </source>
</evidence>
<dbReference type="InterPro" id="IPR029226">
    <property type="entry name" value="Ecp2-like"/>
</dbReference>
<dbReference type="AlphaFoldDB" id="A0AAQ3MC37"/>
<organism evidence="3 4">
    <name type="scientific">Acrodontium crateriforme</name>
    <dbReference type="NCBI Taxonomy" id="150365"/>
    <lineage>
        <taxon>Eukaryota</taxon>
        <taxon>Fungi</taxon>
        <taxon>Dikarya</taxon>
        <taxon>Ascomycota</taxon>
        <taxon>Pezizomycotina</taxon>
        <taxon>Dothideomycetes</taxon>
        <taxon>Dothideomycetidae</taxon>
        <taxon>Mycosphaerellales</taxon>
        <taxon>Teratosphaeriaceae</taxon>
        <taxon>Acrodontium</taxon>
    </lineage>
</organism>
<keyword evidence="4" id="KW-1185">Reference proteome</keyword>